<feature type="domain" description="Peptidase M10 metallopeptidase" evidence="6">
    <location>
        <begin position="160"/>
        <end position="243"/>
    </location>
</feature>
<gene>
    <name evidence="7" type="ORF">CNX65_12705</name>
</gene>
<evidence type="ECO:0000259" key="6">
    <source>
        <dbReference type="Pfam" id="PF00413"/>
    </source>
</evidence>
<dbReference type="InterPro" id="IPR024079">
    <property type="entry name" value="MetalloPept_cat_dom_sf"/>
</dbReference>
<keyword evidence="1" id="KW-0645">Protease</keyword>
<proteinExistence type="predicted"/>
<dbReference type="InterPro" id="IPR001818">
    <property type="entry name" value="Pept_M10_metallopeptidase"/>
</dbReference>
<protein>
    <submittedName>
        <fullName evidence="7">Peptidase M10A</fullName>
    </submittedName>
</protein>
<dbReference type="GO" id="GO:0006508">
    <property type="term" value="P:proteolysis"/>
    <property type="evidence" value="ECO:0007669"/>
    <property type="project" value="UniProtKB-KW"/>
</dbReference>
<dbReference type="GO" id="GO:0031012">
    <property type="term" value="C:extracellular matrix"/>
    <property type="evidence" value="ECO:0007669"/>
    <property type="project" value="InterPro"/>
</dbReference>
<evidence type="ECO:0000313" key="8">
    <source>
        <dbReference type="Proteomes" id="UP000218505"/>
    </source>
</evidence>
<dbReference type="GO" id="GO:0008270">
    <property type="term" value="F:zinc ion binding"/>
    <property type="evidence" value="ECO:0007669"/>
    <property type="project" value="InterPro"/>
</dbReference>
<reference evidence="7" key="1">
    <citation type="submission" date="2017-09" db="EMBL/GenBank/DDBJ databases">
        <title>Complete Genome Sequence of ansamitocin-producing Bacterium Actinosynnema pretiosum X47.</title>
        <authorList>
            <person name="Cao G."/>
            <person name="Zong G."/>
            <person name="Zhong C."/>
            <person name="Fu J."/>
        </authorList>
    </citation>
    <scope>NUCLEOTIDE SEQUENCE [LARGE SCALE GENOMIC DNA]</scope>
    <source>
        <strain evidence="7">X47</strain>
    </source>
</reference>
<dbReference type="Gene3D" id="3.40.390.10">
    <property type="entry name" value="Collagenase (Catalytic Domain)"/>
    <property type="match status" value="1"/>
</dbReference>
<keyword evidence="8" id="KW-1185">Reference proteome</keyword>
<dbReference type="SUPFAM" id="SSF55486">
    <property type="entry name" value="Metalloproteases ('zincins'), catalytic domain"/>
    <property type="match status" value="1"/>
</dbReference>
<keyword evidence="3" id="KW-0378">Hydrolase</keyword>
<name>A0A290Z4Y0_9PSEU</name>
<evidence type="ECO:0000256" key="5">
    <source>
        <dbReference type="SAM" id="SignalP"/>
    </source>
</evidence>
<keyword evidence="4" id="KW-0862">Zinc</keyword>
<dbReference type="GO" id="GO:0004222">
    <property type="term" value="F:metalloendopeptidase activity"/>
    <property type="evidence" value="ECO:0007669"/>
    <property type="project" value="InterPro"/>
</dbReference>
<keyword evidence="2" id="KW-0479">Metal-binding</keyword>
<feature type="signal peptide" evidence="5">
    <location>
        <begin position="1"/>
        <end position="21"/>
    </location>
</feature>
<evidence type="ECO:0000313" key="7">
    <source>
        <dbReference type="EMBL" id="ATE54048.1"/>
    </source>
</evidence>
<feature type="chain" id="PRO_5038793118" evidence="5">
    <location>
        <begin position="22"/>
        <end position="246"/>
    </location>
</feature>
<sequence>MRIIHKALVGALVALAAAPLALVPARETVLVAAEAILAGRKLTTSGSVACTEAGYERQAWKLSAAYTWYYNGGAAPGSVKSTALAAITAATGNAASGANRCGKTGTAAAQQSYAGETTKLSAQVDSYGRCRGNDGKSVTSWGAMPGSILAMTCTYYRSTGVVIASDTLINTANTWFTTIPANCANAFDLQSTMTHERLHTLGLAHVSQSANPTATMSPNNAPCNTEKRLLALSDWTGLTQLYGVKK</sequence>
<evidence type="ECO:0000256" key="4">
    <source>
        <dbReference type="ARBA" id="ARBA00022833"/>
    </source>
</evidence>
<organism evidence="7 8">
    <name type="scientific">Actinosynnema pretiosum</name>
    <dbReference type="NCBI Taxonomy" id="42197"/>
    <lineage>
        <taxon>Bacteria</taxon>
        <taxon>Bacillati</taxon>
        <taxon>Actinomycetota</taxon>
        <taxon>Actinomycetes</taxon>
        <taxon>Pseudonocardiales</taxon>
        <taxon>Pseudonocardiaceae</taxon>
        <taxon>Actinosynnema</taxon>
    </lineage>
</organism>
<dbReference type="EMBL" id="CP023445">
    <property type="protein sequence ID" value="ATE54048.1"/>
    <property type="molecule type" value="Genomic_DNA"/>
</dbReference>
<evidence type="ECO:0000256" key="3">
    <source>
        <dbReference type="ARBA" id="ARBA00022801"/>
    </source>
</evidence>
<dbReference type="RefSeq" id="WP_096492971.1">
    <property type="nucleotide sequence ID" value="NZ_CP023445.1"/>
</dbReference>
<dbReference type="KEGG" id="apre:CNX65_12705"/>
<keyword evidence="5" id="KW-0732">Signal</keyword>
<evidence type="ECO:0000256" key="2">
    <source>
        <dbReference type="ARBA" id="ARBA00022723"/>
    </source>
</evidence>
<evidence type="ECO:0000256" key="1">
    <source>
        <dbReference type="ARBA" id="ARBA00022670"/>
    </source>
</evidence>
<dbReference type="Pfam" id="PF00413">
    <property type="entry name" value="Peptidase_M10"/>
    <property type="match status" value="1"/>
</dbReference>
<accession>A0A290Z4Y0</accession>
<dbReference type="AlphaFoldDB" id="A0A290Z4Y0"/>
<dbReference type="Proteomes" id="UP000218505">
    <property type="component" value="Chromosome"/>
</dbReference>